<dbReference type="RefSeq" id="WP_127727105.1">
    <property type="nucleotide sequence ID" value="NZ_SACP01000001.1"/>
</dbReference>
<organism evidence="1 2">
    <name type="scientific">Methylobacterium oryzihabitans</name>
    <dbReference type="NCBI Taxonomy" id="2499852"/>
    <lineage>
        <taxon>Bacteria</taxon>
        <taxon>Pseudomonadati</taxon>
        <taxon>Pseudomonadota</taxon>
        <taxon>Alphaproteobacteria</taxon>
        <taxon>Hyphomicrobiales</taxon>
        <taxon>Methylobacteriaceae</taxon>
        <taxon>Methylobacterium</taxon>
    </lineage>
</organism>
<dbReference type="Gene3D" id="1.20.1220.20">
    <property type="entry name" value="Uncharcterised protein PF01724"/>
    <property type="match status" value="1"/>
</dbReference>
<dbReference type="Pfam" id="PF01724">
    <property type="entry name" value="DUF29"/>
    <property type="match status" value="1"/>
</dbReference>
<dbReference type="InterPro" id="IPR002636">
    <property type="entry name" value="DUF29"/>
</dbReference>
<name>A0A437PHV1_9HYPH</name>
<accession>A0A437PHV1</accession>
<evidence type="ECO:0000313" key="2">
    <source>
        <dbReference type="Proteomes" id="UP000286997"/>
    </source>
</evidence>
<dbReference type="Proteomes" id="UP000286997">
    <property type="component" value="Unassembled WGS sequence"/>
</dbReference>
<gene>
    <name evidence="1" type="ORF">EOE48_02100</name>
</gene>
<dbReference type="OrthoDB" id="425753at2"/>
<dbReference type="EMBL" id="SACP01000001">
    <property type="protein sequence ID" value="RVU21862.1"/>
    <property type="molecule type" value="Genomic_DNA"/>
</dbReference>
<sequence length="160" mass="18046">MPKLAERPPGAAASSEADFYRWTQEQAALLRAGRWSALDRDALAEEIADLGGSQKSEIRSRLTVLLQHLLKWEFQPQHRKYGWRATIIEQRVSLADVLEMSPSLGRWPGEVLARAYRLARVRAAEETGLPEQAFPAACPYSLDRILDDGFYPGPEERDVV</sequence>
<evidence type="ECO:0000313" key="1">
    <source>
        <dbReference type="EMBL" id="RVU21862.1"/>
    </source>
</evidence>
<dbReference type="PANTHER" id="PTHR34235">
    <property type="entry name" value="SLR1203 PROTEIN-RELATED"/>
    <property type="match status" value="1"/>
</dbReference>
<reference evidence="1 2" key="1">
    <citation type="submission" date="2019-01" db="EMBL/GenBank/DDBJ databases">
        <authorList>
            <person name="Chen W.-M."/>
        </authorList>
    </citation>
    <scope>NUCLEOTIDE SEQUENCE [LARGE SCALE GENOMIC DNA]</scope>
    <source>
        <strain evidence="1 2">TER-1</strain>
    </source>
</reference>
<dbReference type="AlphaFoldDB" id="A0A437PHV1"/>
<protein>
    <submittedName>
        <fullName evidence="1">DUF29 domain-containing protein</fullName>
    </submittedName>
</protein>
<proteinExistence type="predicted"/>
<keyword evidence="2" id="KW-1185">Reference proteome</keyword>
<comment type="caution">
    <text evidence="1">The sequence shown here is derived from an EMBL/GenBank/DDBJ whole genome shotgun (WGS) entry which is preliminary data.</text>
</comment>